<keyword evidence="4" id="KW-0804">Transcription</keyword>
<dbReference type="STRING" id="215637.A0A4V1J5H1"/>
<dbReference type="Pfam" id="PF04729">
    <property type="entry name" value="ASF1_hist_chap"/>
    <property type="match status" value="1"/>
</dbReference>
<dbReference type="GO" id="GO:0042393">
    <property type="term" value="F:histone binding"/>
    <property type="evidence" value="ECO:0007669"/>
    <property type="project" value="TreeGrafter"/>
</dbReference>
<keyword evidence="3" id="KW-0805">Transcription regulation</keyword>
<dbReference type="EMBL" id="ML002304">
    <property type="protein sequence ID" value="RKP39039.1"/>
    <property type="molecule type" value="Genomic_DNA"/>
</dbReference>
<sequence length="153" mass="17562">MSLVNISDIKFLDNPTPFLNPYQLEVTFECHKELEDDLEFKLIYVGTTDNSLEDLELESVLVGPVPQGINKFSLVADPPKSDSLMPDDILGVTVVILTCSYKGEEFVRVGYYVNNEYIDEELKENPPATVQFDKIHRNILVEKPRVTRFNIHW</sequence>
<keyword evidence="5" id="KW-0143">Chaperone</keyword>
<keyword evidence="6" id="KW-0539">Nucleus</keyword>
<evidence type="ECO:0000256" key="3">
    <source>
        <dbReference type="ARBA" id="ARBA00023015"/>
    </source>
</evidence>
<keyword evidence="9" id="KW-1185">Reference proteome</keyword>
<dbReference type="GO" id="GO:0000785">
    <property type="term" value="C:chromatin"/>
    <property type="evidence" value="ECO:0007669"/>
    <property type="project" value="TreeGrafter"/>
</dbReference>
<dbReference type="SUPFAM" id="SSF101546">
    <property type="entry name" value="ASF1-like"/>
    <property type="match status" value="1"/>
</dbReference>
<dbReference type="InterPro" id="IPR006818">
    <property type="entry name" value="ASF1-like"/>
</dbReference>
<dbReference type="Gene3D" id="2.60.40.1490">
    <property type="entry name" value="Histone chaperone ASF1-like"/>
    <property type="match status" value="1"/>
</dbReference>
<evidence type="ECO:0000313" key="8">
    <source>
        <dbReference type="EMBL" id="RKP39039.1"/>
    </source>
</evidence>
<name>A0A4V1J5H1_9FUNG</name>
<dbReference type="AlphaFoldDB" id="A0A4V1J5H1"/>
<evidence type="ECO:0000313" key="9">
    <source>
        <dbReference type="Proteomes" id="UP000268162"/>
    </source>
</evidence>
<dbReference type="Proteomes" id="UP000268162">
    <property type="component" value="Unassembled WGS sequence"/>
</dbReference>
<accession>A0A4V1J5H1</accession>
<evidence type="ECO:0000256" key="6">
    <source>
        <dbReference type="ARBA" id="ARBA00023242"/>
    </source>
</evidence>
<dbReference type="PANTHER" id="PTHR12040">
    <property type="entry name" value="ANTI-SILENCING PROTEIN 1"/>
    <property type="match status" value="1"/>
</dbReference>
<dbReference type="GO" id="GO:0006335">
    <property type="term" value="P:DNA replication-dependent chromatin assembly"/>
    <property type="evidence" value="ECO:0007669"/>
    <property type="project" value="TreeGrafter"/>
</dbReference>
<protein>
    <recommendedName>
        <fullName evidence="7">Anti-silencing function protein 1</fullName>
    </recommendedName>
</protein>
<organism evidence="8 9">
    <name type="scientific">Dimargaris cristalligena</name>
    <dbReference type="NCBI Taxonomy" id="215637"/>
    <lineage>
        <taxon>Eukaryota</taxon>
        <taxon>Fungi</taxon>
        <taxon>Fungi incertae sedis</taxon>
        <taxon>Zoopagomycota</taxon>
        <taxon>Kickxellomycotina</taxon>
        <taxon>Dimargaritomycetes</taxon>
        <taxon>Dimargaritales</taxon>
        <taxon>Dimargaritaceae</taxon>
        <taxon>Dimargaris</taxon>
    </lineage>
</organism>
<evidence type="ECO:0000256" key="4">
    <source>
        <dbReference type="ARBA" id="ARBA00023163"/>
    </source>
</evidence>
<dbReference type="PANTHER" id="PTHR12040:SF0">
    <property type="entry name" value="HISTONE CHAPERONE ASF1"/>
    <property type="match status" value="1"/>
</dbReference>
<proteinExistence type="inferred from homology"/>
<gene>
    <name evidence="8" type="ORF">BJ085DRAFT_41940</name>
</gene>
<evidence type="ECO:0000256" key="2">
    <source>
        <dbReference type="ARBA" id="ARBA00006051"/>
    </source>
</evidence>
<evidence type="ECO:0000256" key="5">
    <source>
        <dbReference type="ARBA" id="ARBA00023186"/>
    </source>
</evidence>
<reference evidence="9" key="1">
    <citation type="journal article" date="2018" name="Nat. Microbiol.">
        <title>Leveraging single-cell genomics to expand the fungal tree of life.</title>
        <authorList>
            <person name="Ahrendt S.R."/>
            <person name="Quandt C.A."/>
            <person name="Ciobanu D."/>
            <person name="Clum A."/>
            <person name="Salamov A."/>
            <person name="Andreopoulos B."/>
            <person name="Cheng J.F."/>
            <person name="Woyke T."/>
            <person name="Pelin A."/>
            <person name="Henrissat B."/>
            <person name="Reynolds N.K."/>
            <person name="Benny G.L."/>
            <person name="Smith M.E."/>
            <person name="James T.Y."/>
            <person name="Grigoriev I.V."/>
        </authorList>
    </citation>
    <scope>NUCLEOTIDE SEQUENCE [LARGE SCALE GENOMIC DNA]</scope>
    <source>
        <strain evidence="9">RSA 468</strain>
    </source>
</reference>
<evidence type="ECO:0000256" key="1">
    <source>
        <dbReference type="ARBA" id="ARBA00004123"/>
    </source>
</evidence>
<comment type="subcellular location">
    <subcellularLocation>
        <location evidence="1">Nucleus</location>
    </subcellularLocation>
</comment>
<dbReference type="InterPro" id="IPR036747">
    <property type="entry name" value="ASF1-like_sf"/>
</dbReference>
<evidence type="ECO:0000256" key="7">
    <source>
        <dbReference type="ARBA" id="ARBA00032776"/>
    </source>
</evidence>
<dbReference type="GO" id="GO:0005634">
    <property type="term" value="C:nucleus"/>
    <property type="evidence" value="ECO:0007669"/>
    <property type="project" value="UniProtKB-SubCell"/>
</dbReference>
<comment type="similarity">
    <text evidence="2">Belongs to the ASF1 family.</text>
</comment>